<accession>A0A3D9ZUA5</accession>
<reference evidence="1 2" key="1">
    <citation type="submission" date="2018-08" db="EMBL/GenBank/DDBJ databases">
        <title>Sequencing the genomes of 1000 actinobacteria strains.</title>
        <authorList>
            <person name="Klenk H.-P."/>
        </authorList>
    </citation>
    <scope>NUCLEOTIDE SEQUENCE [LARGE SCALE GENOMIC DNA]</scope>
    <source>
        <strain evidence="1 2">DSM 44099</strain>
    </source>
</reference>
<sequence length="181" mass="19730">MDESLTERLDDLEWWLRVLGRPVVDLLVPGLPPDATSRHGPVPARVAEWFGWHDGVIRVAGQDHQDIEIIPGYAPLALAEAVGLRPEYDDDPALGDAWLPLLASEAGDLFAASWSGSDEPRVVAIRAGEPTRVEFPDLGAMVALFVDCFRRAAFAVGADGRLTTDPALYDQLYDELTSPRG</sequence>
<keyword evidence="2" id="KW-1185">Reference proteome</keyword>
<organism evidence="1 2">
    <name type="scientific">Asanoa ferruginea</name>
    <dbReference type="NCBI Taxonomy" id="53367"/>
    <lineage>
        <taxon>Bacteria</taxon>
        <taxon>Bacillati</taxon>
        <taxon>Actinomycetota</taxon>
        <taxon>Actinomycetes</taxon>
        <taxon>Micromonosporales</taxon>
        <taxon>Micromonosporaceae</taxon>
        <taxon>Asanoa</taxon>
    </lineage>
</organism>
<dbReference type="EMBL" id="QUMQ01000001">
    <property type="protein sequence ID" value="REG00748.1"/>
    <property type="molecule type" value="Genomic_DNA"/>
</dbReference>
<comment type="caution">
    <text evidence="1">The sequence shown here is derived from an EMBL/GenBank/DDBJ whole genome shotgun (WGS) entry which is preliminary data.</text>
</comment>
<evidence type="ECO:0008006" key="3">
    <source>
        <dbReference type="Google" id="ProtNLM"/>
    </source>
</evidence>
<proteinExistence type="predicted"/>
<dbReference type="Proteomes" id="UP000256913">
    <property type="component" value="Unassembled WGS sequence"/>
</dbReference>
<dbReference type="AlphaFoldDB" id="A0A3D9ZUA5"/>
<protein>
    <recommendedName>
        <fullName evidence="3">SUKH-4 immunity protein of toxin-antitoxin system</fullName>
    </recommendedName>
</protein>
<evidence type="ECO:0000313" key="2">
    <source>
        <dbReference type="Proteomes" id="UP000256913"/>
    </source>
</evidence>
<dbReference type="RefSeq" id="WP_116072487.1">
    <property type="nucleotide sequence ID" value="NZ_BONB01000009.1"/>
</dbReference>
<evidence type="ECO:0000313" key="1">
    <source>
        <dbReference type="EMBL" id="REG00748.1"/>
    </source>
</evidence>
<gene>
    <name evidence="1" type="ORF">DFJ67_6805</name>
</gene>
<dbReference type="OrthoDB" id="8452208at2"/>
<name>A0A3D9ZUA5_9ACTN</name>